<gene>
    <name evidence="2" type="ORF">NE237_012262</name>
</gene>
<dbReference type="PANTHER" id="PTHR31390:SF0">
    <property type="entry name" value="DOMAIN PROTEIN, PUTATIVE (DUF3527)-RELATED"/>
    <property type="match status" value="1"/>
</dbReference>
<protein>
    <submittedName>
        <fullName evidence="2">Uncharacterized protein</fullName>
    </submittedName>
</protein>
<feature type="region of interest" description="Disordered" evidence="1">
    <location>
        <begin position="469"/>
        <end position="493"/>
    </location>
</feature>
<dbReference type="PANTHER" id="PTHR31390">
    <property type="entry name" value="EXPRESSED PROTEIN"/>
    <property type="match status" value="1"/>
</dbReference>
<feature type="region of interest" description="Disordered" evidence="1">
    <location>
        <begin position="252"/>
        <end position="273"/>
    </location>
</feature>
<sequence length="776" mass="85379">MGLDTELEFQKYCGVGQSPRNISHSRCYSTKVDGRDVKGKPTNRGYQLDSRAQHFTEISFDDSHNSFFKSMPHGPAGLAGSEELKRGSLYQCSKEVRKMKKMGEFVGRQIELLRSSDTSLSFQIVDSLSQSNDSSSYEQHKNSSLRSSRTDLATTLDNKTYMAPNSQESLDLSFDLFPSPGNVVACKDAPSNNFFEICLETEDRKDHSSETIDQGALEKLNFRCDRSIGPLNCSHCLLERDTVLALNKSSSAKVGTSHSPSWSDSDHSKASPKVRVNPIRRMLKPIMKSKSLRSQPVSLAEFGDMKTVGVASISRKRTVCKSLLHDFSNTVQKEELGAHFVKKDQHSLDVASSPAHLHALLKLEYKHGVPFLEFSLNNLEDTLVAKTWKGHNAFNWVYTFHSLNNRKKSSNSGWGSKERHIEASMVGQMQVSCYLCSEMQNAGGFDNSMVTEFVLYDITHARNYAKQESPDCQADSIKPPMGPSGGDLHKGSSMAFNDVLDPVKLKRQAKHASGNGDSDVTTPYPWAPADLHPYLEIAAVVIQAPFQKRESLKDKHGSCGKACSNFVDFSVVEQRSDHTPHNINPAKVNVIVTSTGTHGLPSTEDGGGPSPLLDRWRSGGGCECGGWDVACPLVVFGNPNIKNAVDHCVGSIQPLELFVQGGKKKMPALTINLLDDGQYSVDFHAQLSTLQAFSICVAILHSTTDDSTAAKQERTTHRLQCNSLKLLLEEERGNDVSCPVKLSSAGDSYRGSYSSQVQGCMNFSSQISGGERLQLW</sequence>
<evidence type="ECO:0000256" key="1">
    <source>
        <dbReference type="SAM" id="MobiDB-lite"/>
    </source>
</evidence>
<dbReference type="InterPro" id="IPR021916">
    <property type="entry name" value="DUF3527"/>
</dbReference>
<dbReference type="Pfam" id="PF12043">
    <property type="entry name" value="DUF3527"/>
    <property type="match status" value="1"/>
</dbReference>
<dbReference type="OrthoDB" id="1939710at2759"/>
<proteinExistence type="predicted"/>
<name>A0A9Q0H1H8_9MAGN</name>
<evidence type="ECO:0000313" key="2">
    <source>
        <dbReference type="EMBL" id="KAJ4955479.1"/>
    </source>
</evidence>
<dbReference type="EMBL" id="JAMYWD010000011">
    <property type="protein sequence ID" value="KAJ4955479.1"/>
    <property type="molecule type" value="Genomic_DNA"/>
</dbReference>
<dbReference type="AlphaFoldDB" id="A0A9Q0H1H8"/>
<dbReference type="Proteomes" id="UP001141806">
    <property type="component" value="Unassembled WGS sequence"/>
</dbReference>
<keyword evidence="3" id="KW-1185">Reference proteome</keyword>
<accession>A0A9Q0H1H8</accession>
<comment type="caution">
    <text evidence="2">The sequence shown here is derived from an EMBL/GenBank/DDBJ whole genome shotgun (WGS) entry which is preliminary data.</text>
</comment>
<evidence type="ECO:0000313" key="3">
    <source>
        <dbReference type="Proteomes" id="UP001141806"/>
    </source>
</evidence>
<organism evidence="2 3">
    <name type="scientific">Protea cynaroides</name>
    <dbReference type="NCBI Taxonomy" id="273540"/>
    <lineage>
        <taxon>Eukaryota</taxon>
        <taxon>Viridiplantae</taxon>
        <taxon>Streptophyta</taxon>
        <taxon>Embryophyta</taxon>
        <taxon>Tracheophyta</taxon>
        <taxon>Spermatophyta</taxon>
        <taxon>Magnoliopsida</taxon>
        <taxon>Proteales</taxon>
        <taxon>Proteaceae</taxon>
        <taxon>Protea</taxon>
    </lineage>
</organism>
<reference evidence="2" key="1">
    <citation type="journal article" date="2023" name="Plant J.">
        <title>The genome of the king protea, Protea cynaroides.</title>
        <authorList>
            <person name="Chang J."/>
            <person name="Duong T.A."/>
            <person name="Schoeman C."/>
            <person name="Ma X."/>
            <person name="Roodt D."/>
            <person name="Barker N."/>
            <person name="Li Z."/>
            <person name="Van de Peer Y."/>
            <person name="Mizrachi E."/>
        </authorList>
    </citation>
    <scope>NUCLEOTIDE SEQUENCE</scope>
    <source>
        <tissue evidence="2">Young leaves</tissue>
    </source>
</reference>